<sequence>MHPSLKQALDIIAIERNAAEYDLAFDSVREVVSVFGELNLANRMFEEIPQTVAEGLVADLFNLLAWQTKDNGSAMTREVETWLREGQDARKITIALSLDVYPFINAHEMHQVLSKIAAATPELAEKCQALITLRKATPHG</sequence>
<proteinExistence type="predicted"/>
<evidence type="ECO:0000313" key="2">
    <source>
        <dbReference type="Proteomes" id="UP000183018"/>
    </source>
</evidence>
<dbReference type="AlphaFoldDB" id="A0A1I3KKM6"/>
<protein>
    <submittedName>
        <fullName evidence="1">Uncharacterized protein</fullName>
    </submittedName>
</protein>
<gene>
    <name evidence="1" type="ORF">SAMN05216602_2565</name>
</gene>
<reference evidence="2" key="1">
    <citation type="submission" date="2016-10" db="EMBL/GenBank/DDBJ databases">
        <authorList>
            <person name="Varghese N."/>
            <person name="Submissions S."/>
        </authorList>
    </citation>
    <scope>NUCLEOTIDE SEQUENCE [LARGE SCALE GENOMIC DNA]</scope>
    <source>
        <strain evidence="2">LMG 22563</strain>
    </source>
</reference>
<dbReference type="RefSeq" id="WP_074884140.1">
    <property type="nucleotide sequence ID" value="NZ_FORC01000002.1"/>
</dbReference>
<dbReference type="EMBL" id="FORC01000002">
    <property type="protein sequence ID" value="SFI73036.1"/>
    <property type="molecule type" value="Genomic_DNA"/>
</dbReference>
<dbReference type="OrthoDB" id="6882193at2"/>
<dbReference type="Proteomes" id="UP000183018">
    <property type="component" value="Unassembled WGS sequence"/>
</dbReference>
<organism evidence="1 2">
    <name type="scientific">Phytopseudomonas argentinensis</name>
    <dbReference type="NCBI Taxonomy" id="289370"/>
    <lineage>
        <taxon>Bacteria</taxon>
        <taxon>Pseudomonadati</taxon>
        <taxon>Pseudomonadota</taxon>
        <taxon>Gammaproteobacteria</taxon>
        <taxon>Pseudomonadales</taxon>
        <taxon>Pseudomonadaceae</taxon>
        <taxon>Phytopseudomonas</taxon>
    </lineage>
</organism>
<evidence type="ECO:0000313" key="1">
    <source>
        <dbReference type="EMBL" id="SFI73036.1"/>
    </source>
</evidence>
<keyword evidence="2" id="KW-1185">Reference proteome</keyword>
<accession>A0A1I3KKM6</accession>
<name>A0A1I3KKM6_9GAMM</name>